<evidence type="ECO:0000313" key="2">
    <source>
        <dbReference type="EMBL" id="SED69278.1"/>
    </source>
</evidence>
<reference evidence="3" key="1">
    <citation type="submission" date="2016-10" db="EMBL/GenBank/DDBJ databases">
        <authorList>
            <person name="Varghese N."/>
            <person name="Submissions S."/>
        </authorList>
    </citation>
    <scope>NUCLEOTIDE SEQUENCE [LARGE SCALE GENOMIC DNA]</scope>
    <source>
        <strain evidence="3">DSM 45237</strain>
    </source>
</reference>
<organism evidence="2 3">
    <name type="scientific">Jiangella alba</name>
    <dbReference type="NCBI Taxonomy" id="561176"/>
    <lineage>
        <taxon>Bacteria</taxon>
        <taxon>Bacillati</taxon>
        <taxon>Actinomycetota</taxon>
        <taxon>Actinomycetes</taxon>
        <taxon>Jiangellales</taxon>
        <taxon>Jiangellaceae</taxon>
        <taxon>Jiangella</taxon>
    </lineage>
</organism>
<dbReference type="STRING" id="561176.SAMN04488561_0278"/>
<proteinExistence type="predicted"/>
<gene>
    <name evidence="2" type="ORF">SAMN04488561_0278</name>
</gene>
<sequence>MPRTTRTLLLLALTAATAATATACVGGAQDDGGGESLALGDEATLTVVSQFGDTPALQPVLESISAAWEREHPEVSVDIQYLSYDDLQKTLPTTLASGSAPDVFDYDASESTLGVLATNGLVHPLTDYAQQYGWLDALPESVVERATFDDTFYAVPRSSEAIGLFYDEALFEQHGAPAPVDYASFLAAAGTLRDAGVVPIAFGNKDQWPSSHLVAAAVHASVPVDEIVAVESLGGDGVYSAPAVQDAFEAARGWVAGGFVTPDFNGVSFDDSVKAFMNGQAGMLIEGTGVTPDLIATLGPESGVRFVPFPMIDPALEQQAAGGAGGSWAISASSPVADIAADWIDFVHFSDEAERAWLEAGVLPTTGYDGAGADVPALLRQNLEVVQAANEGGGIGRWTAFSSSPLVTDAWNGGGQSYLAGDLDVAAFTGSLDDALAEARSATP</sequence>
<keyword evidence="1" id="KW-0732">Signal</keyword>
<dbReference type="Pfam" id="PF01547">
    <property type="entry name" value="SBP_bac_1"/>
    <property type="match status" value="1"/>
</dbReference>
<dbReference type="OrthoDB" id="7937990at2"/>
<protein>
    <submittedName>
        <fullName evidence="2">Carbohydrate ABC transporter substrate-binding protein, CUT1 family</fullName>
    </submittedName>
</protein>
<dbReference type="Gene3D" id="3.40.190.10">
    <property type="entry name" value="Periplasmic binding protein-like II"/>
    <property type="match status" value="2"/>
</dbReference>
<dbReference type="RefSeq" id="WP_069111278.1">
    <property type="nucleotide sequence ID" value="NZ_FNUC01000001.1"/>
</dbReference>
<dbReference type="AlphaFoldDB" id="A0A1H5CS86"/>
<feature type="chain" id="PRO_5010300106" evidence="1">
    <location>
        <begin position="24"/>
        <end position="444"/>
    </location>
</feature>
<evidence type="ECO:0000256" key="1">
    <source>
        <dbReference type="SAM" id="SignalP"/>
    </source>
</evidence>
<evidence type="ECO:0000313" key="3">
    <source>
        <dbReference type="Proteomes" id="UP000181980"/>
    </source>
</evidence>
<dbReference type="SUPFAM" id="SSF53850">
    <property type="entry name" value="Periplasmic binding protein-like II"/>
    <property type="match status" value="1"/>
</dbReference>
<dbReference type="PROSITE" id="PS51257">
    <property type="entry name" value="PROKAR_LIPOPROTEIN"/>
    <property type="match status" value="1"/>
</dbReference>
<dbReference type="PANTHER" id="PTHR43649">
    <property type="entry name" value="ARABINOSE-BINDING PROTEIN-RELATED"/>
    <property type="match status" value="1"/>
</dbReference>
<feature type="signal peptide" evidence="1">
    <location>
        <begin position="1"/>
        <end position="23"/>
    </location>
</feature>
<dbReference type="InterPro" id="IPR050490">
    <property type="entry name" value="Bact_solute-bd_prot1"/>
</dbReference>
<name>A0A1H5CS86_9ACTN</name>
<dbReference type="InterPro" id="IPR006059">
    <property type="entry name" value="SBP"/>
</dbReference>
<accession>A0A1H5CS86</accession>
<dbReference type="PANTHER" id="PTHR43649:SF14">
    <property type="entry name" value="BLR3389 PROTEIN"/>
    <property type="match status" value="1"/>
</dbReference>
<dbReference type="EMBL" id="FNUC01000001">
    <property type="protein sequence ID" value="SED69278.1"/>
    <property type="molecule type" value="Genomic_DNA"/>
</dbReference>
<keyword evidence="3" id="KW-1185">Reference proteome</keyword>
<dbReference type="Proteomes" id="UP000181980">
    <property type="component" value="Unassembled WGS sequence"/>
</dbReference>